<keyword evidence="2" id="KW-1185">Reference proteome</keyword>
<evidence type="ECO:0000313" key="2">
    <source>
        <dbReference type="Proteomes" id="UP001207468"/>
    </source>
</evidence>
<gene>
    <name evidence="1" type="ORF">F5148DRAFT_398757</name>
</gene>
<dbReference type="EMBL" id="JAGFNK010000255">
    <property type="protein sequence ID" value="KAI9455188.1"/>
    <property type="molecule type" value="Genomic_DNA"/>
</dbReference>
<reference evidence="1" key="1">
    <citation type="submission" date="2021-03" db="EMBL/GenBank/DDBJ databases">
        <title>Evolutionary priming and transition to the ectomycorrhizal habit in an iconic lineage of mushroom-forming fungi: is preadaptation a requirement?</title>
        <authorList>
            <consortium name="DOE Joint Genome Institute"/>
            <person name="Looney B.P."/>
            <person name="Miyauchi S."/>
            <person name="Morin E."/>
            <person name="Drula E."/>
            <person name="Courty P.E."/>
            <person name="Chicoki N."/>
            <person name="Fauchery L."/>
            <person name="Kohler A."/>
            <person name="Kuo A."/>
            <person name="LaButti K."/>
            <person name="Pangilinan J."/>
            <person name="Lipzen A."/>
            <person name="Riley R."/>
            <person name="Andreopoulos W."/>
            <person name="He G."/>
            <person name="Johnson J."/>
            <person name="Barry K.W."/>
            <person name="Grigoriev I.V."/>
            <person name="Nagy L."/>
            <person name="Hibbett D."/>
            <person name="Henrissat B."/>
            <person name="Matheny P.B."/>
            <person name="Labbe J."/>
            <person name="Martin A.F."/>
        </authorList>
    </citation>
    <scope>NUCLEOTIDE SEQUENCE</scope>
    <source>
        <strain evidence="1">BPL698</strain>
    </source>
</reference>
<sequence>MDNSRRSPYPQATSLLMNFRPRPRPLRFVSSLLTGFVQSLFPCAACSSTAIGGPSQALLEASPYEHRQDQVTVNSLPDDVLVEIFHFYVNCWPVRTNKWHTLVHVCQRWRHVVFASPNRLSLRLEYTGQRPISEMLDVWPVLPMVISQPPALWEVCWRNVAVALESEHHHRICGIDLFNIPTLHWERLAPAMQKPFPGLTFLRISVAKNTATSLPDSFLGGSTPLLRYLTLDNCPFPGLPKQLLSANQLVVLHLLNIPRSGCISPQDLVTALSVMSRLETLLLKFRSPLYPASRPPPPLTRSVLPVLTRLEFRGVHEYLEDILAQIEVPLLNNLDVTFFIDIDFVIPQLYQLISQTESFKTCDRATVYTSDRGIRFTTSGTTNRLPELQLEISCRELDGQLASLAQVCSSSFLLLSTFVQLHITDGDPPPHWKDDMETTQWLELLYPFTAVKDLVLSGRVAPHVCQALEEVTGVLPALQNVFLCDLRSMESVPKYIMTFVAARELSGHPVAVHRRG</sequence>
<organism evidence="1 2">
    <name type="scientific">Russula earlei</name>
    <dbReference type="NCBI Taxonomy" id="71964"/>
    <lineage>
        <taxon>Eukaryota</taxon>
        <taxon>Fungi</taxon>
        <taxon>Dikarya</taxon>
        <taxon>Basidiomycota</taxon>
        <taxon>Agaricomycotina</taxon>
        <taxon>Agaricomycetes</taxon>
        <taxon>Russulales</taxon>
        <taxon>Russulaceae</taxon>
        <taxon>Russula</taxon>
    </lineage>
</organism>
<proteinExistence type="predicted"/>
<dbReference type="Proteomes" id="UP001207468">
    <property type="component" value="Unassembled WGS sequence"/>
</dbReference>
<evidence type="ECO:0000313" key="1">
    <source>
        <dbReference type="EMBL" id="KAI9455188.1"/>
    </source>
</evidence>
<name>A0ACC0U1H8_9AGAM</name>
<comment type="caution">
    <text evidence="1">The sequence shown here is derived from an EMBL/GenBank/DDBJ whole genome shotgun (WGS) entry which is preliminary data.</text>
</comment>
<accession>A0ACC0U1H8</accession>
<protein>
    <submittedName>
        <fullName evidence="1">Uncharacterized protein</fullName>
    </submittedName>
</protein>